<protein>
    <submittedName>
        <fullName evidence="7">Polyprenyl synthetase</fullName>
    </submittedName>
</protein>
<evidence type="ECO:0000256" key="4">
    <source>
        <dbReference type="ARBA" id="ARBA00022723"/>
    </source>
</evidence>
<evidence type="ECO:0000256" key="1">
    <source>
        <dbReference type="ARBA" id="ARBA00001946"/>
    </source>
</evidence>
<dbReference type="GO" id="GO:0046872">
    <property type="term" value="F:metal ion binding"/>
    <property type="evidence" value="ECO:0007669"/>
    <property type="project" value="UniProtKB-KW"/>
</dbReference>
<keyword evidence="8" id="KW-1185">Reference proteome</keyword>
<dbReference type="PANTHER" id="PTHR12001">
    <property type="entry name" value="GERANYLGERANYL PYROPHOSPHATE SYNTHASE"/>
    <property type="match status" value="1"/>
</dbReference>
<dbReference type="CDD" id="cd00685">
    <property type="entry name" value="Trans_IPPS_HT"/>
    <property type="match status" value="1"/>
</dbReference>
<organism evidence="7 8">
    <name type="scientific">Akkermansia glycaniphila</name>
    <dbReference type="NCBI Taxonomy" id="1679444"/>
    <lineage>
        <taxon>Bacteria</taxon>
        <taxon>Pseudomonadati</taxon>
        <taxon>Verrucomicrobiota</taxon>
        <taxon>Verrucomicrobiia</taxon>
        <taxon>Verrucomicrobiales</taxon>
        <taxon>Akkermansiaceae</taxon>
        <taxon>Akkermansia</taxon>
    </lineage>
</organism>
<dbReference type="Gene3D" id="1.10.600.10">
    <property type="entry name" value="Farnesyl Diphosphate Synthase"/>
    <property type="match status" value="1"/>
</dbReference>
<reference evidence="8" key="1">
    <citation type="submission" date="2016-09" db="EMBL/GenBank/DDBJ databases">
        <authorList>
            <person name="Koehorst J."/>
        </authorList>
    </citation>
    <scope>NUCLEOTIDE SEQUENCE [LARGE SCALE GENOMIC DNA]</scope>
</reference>
<keyword evidence="3 6" id="KW-0808">Transferase</keyword>
<dbReference type="GO" id="GO:0008299">
    <property type="term" value="P:isoprenoid biosynthetic process"/>
    <property type="evidence" value="ECO:0007669"/>
    <property type="project" value="InterPro"/>
</dbReference>
<comment type="cofactor">
    <cofactor evidence="1">
        <name>Mg(2+)</name>
        <dbReference type="ChEBI" id="CHEBI:18420"/>
    </cofactor>
</comment>
<keyword evidence="4" id="KW-0479">Metal-binding</keyword>
<dbReference type="SFLD" id="SFLDS00005">
    <property type="entry name" value="Isoprenoid_Synthase_Type_I"/>
    <property type="match status" value="1"/>
</dbReference>
<dbReference type="InterPro" id="IPR008949">
    <property type="entry name" value="Isoprenoid_synthase_dom_sf"/>
</dbReference>
<comment type="similarity">
    <text evidence="2 6">Belongs to the FPP/GGPP synthase family.</text>
</comment>
<dbReference type="RefSeq" id="WP_067776200.1">
    <property type="nucleotide sequence ID" value="NZ_JACVVN010000007.1"/>
</dbReference>
<dbReference type="EMBL" id="LT629973">
    <property type="protein sequence ID" value="SEH84270.1"/>
    <property type="molecule type" value="Genomic_DNA"/>
</dbReference>
<dbReference type="PATRIC" id="fig|1679444.3.peg.740"/>
<evidence type="ECO:0000256" key="3">
    <source>
        <dbReference type="ARBA" id="ARBA00022679"/>
    </source>
</evidence>
<keyword evidence="5" id="KW-0460">Magnesium</keyword>
<evidence type="ECO:0000256" key="2">
    <source>
        <dbReference type="ARBA" id="ARBA00006706"/>
    </source>
</evidence>
<proteinExistence type="inferred from homology"/>
<dbReference type="SUPFAM" id="SSF48576">
    <property type="entry name" value="Terpenoid synthases"/>
    <property type="match status" value="1"/>
</dbReference>
<dbReference type="STRING" id="1679444.PYTT_1150"/>
<dbReference type="OrthoDB" id="9805316at2"/>
<dbReference type="Proteomes" id="UP000176204">
    <property type="component" value="Chromosome I"/>
</dbReference>
<dbReference type="Pfam" id="PF00348">
    <property type="entry name" value="polyprenyl_synt"/>
    <property type="match status" value="1"/>
</dbReference>
<gene>
    <name evidence="7" type="ORF">PYTT_1150</name>
</gene>
<dbReference type="KEGG" id="agl:PYTT_1150"/>
<evidence type="ECO:0000313" key="8">
    <source>
        <dbReference type="Proteomes" id="UP000176204"/>
    </source>
</evidence>
<sequence length="335" mass="37410">MSFPFFTKARSQKQQLDLIRDELRLVQKQIAAQVTSFEPHVQDYMAQICKAQGKLIRPGLVLLTAGATGGIKPEHITFAAMLELVHMATLVHDDVLDHADTRRDKPTPNALWGNELAVLLGDVMLSHAMVMGTELGDTEFCRMIAQIVRDVCQGEVEQSSRLFDLDMTRADYYELIRKKTASLFAAAMKGAAWISGMPADIVDELNRMGTLLGIAYQIYDDCLDMVGNEHSAGKTLHTDAEKGKLTLPVYFLLESSSDDIAAEVHDAIARREGIDYERISRTNAFQEAISRSVDEGLAQTAAARESLWLLPQTPYRDALVEMTYRLDELLENCRN</sequence>
<dbReference type="InterPro" id="IPR000092">
    <property type="entry name" value="Polyprenyl_synt"/>
</dbReference>
<dbReference type="PANTHER" id="PTHR12001:SF69">
    <property type="entry name" value="ALL TRANS-POLYPRENYL-DIPHOSPHATE SYNTHASE PDSS1"/>
    <property type="match status" value="1"/>
</dbReference>
<evidence type="ECO:0000256" key="5">
    <source>
        <dbReference type="ARBA" id="ARBA00022842"/>
    </source>
</evidence>
<dbReference type="AlphaFoldDB" id="A0A1C7PBW6"/>
<name>A0A1C7PBW6_9BACT</name>
<dbReference type="GO" id="GO:0004659">
    <property type="term" value="F:prenyltransferase activity"/>
    <property type="evidence" value="ECO:0007669"/>
    <property type="project" value="InterPro"/>
</dbReference>
<evidence type="ECO:0000313" key="7">
    <source>
        <dbReference type="EMBL" id="SEH84270.1"/>
    </source>
</evidence>
<evidence type="ECO:0000256" key="6">
    <source>
        <dbReference type="RuleBase" id="RU004466"/>
    </source>
</evidence>
<accession>A0A1C7PBW6</accession>